<organism evidence="1 2">
    <name type="scientific">Triticum urartu</name>
    <name type="common">Red wild einkorn</name>
    <name type="synonym">Crithodium urartu</name>
    <dbReference type="NCBI Taxonomy" id="4572"/>
    <lineage>
        <taxon>Eukaryota</taxon>
        <taxon>Viridiplantae</taxon>
        <taxon>Streptophyta</taxon>
        <taxon>Embryophyta</taxon>
        <taxon>Tracheophyta</taxon>
        <taxon>Spermatophyta</taxon>
        <taxon>Magnoliopsida</taxon>
        <taxon>Liliopsida</taxon>
        <taxon>Poales</taxon>
        <taxon>Poaceae</taxon>
        <taxon>BOP clade</taxon>
        <taxon>Pooideae</taxon>
        <taxon>Triticodae</taxon>
        <taxon>Triticeae</taxon>
        <taxon>Triticinae</taxon>
        <taxon>Triticum</taxon>
    </lineage>
</organism>
<proteinExistence type="predicted"/>
<dbReference type="Pfam" id="PF07893">
    <property type="entry name" value="DUF1668"/>
    <property type="match status" value="1"/>
</dbReference>
<protein>
    <submittedName>
        <fullName evidence="1">Uncharacterized protein</fullName>
    </submittedName>
</protein>
<dbReference type="InterPro" id="IPR012871">
    <property type="entry name" value="DUF1668_ORYSA"/>
</dbReference>
<dbReference type="Proteomes" id="UP000015106">
    <property type="component" value="Chromosome 4"/>
</dbReference>
<evidence type="ECO:0000313" key="2">
    <source>
        <dbReference type="Proteomes" id="UP000015106"/>
    </source>
</evidence>
<evidence type="ECO:0000313" key="1">
    <source>
        <dbReference type="EnsemblPlants" id="TuG1812G0400003804.01.T01.cds243633"/>
    </source>
</evidence>
<reference evidence="2" key="1">
    <citation type="journal article" date="2013" name="Nature">
        <title>Draft genome of the wheat A-genome progenitor Triticum urartu.</title>
        <authorList>
            <person name="Ling H.Q."/>
            <person name="Zhao S."/>
            <person name="Liu D."/>
            <person name="Wang J."/>
            <person name="Sun H."/>
            <person name="Zhang C."/>
            <person name="Fan H."/>
            <person name="Li D."/>
            <person name="Dong L."/>
            <person name="Tao Y."/>
            <person name="Gao C."/>
            <person name="Wu H."/>
            <person name="Li Y."/>
            <person name="Cui Y."/>
            <person name="Guo X."/>
            <person name="Zheng S."/>
            <person name="Wang B."/>
            <person name="Yu K."/>
            <person name="Liang Q."/>
            <person name="Yang W."/>
            <person name="Lou X."/>
            <person name="Chen J."/>
            <person name="Feng M."/>
            <person name="Jian J."/>
            <person name="Zhang X."/>
            <person name="Luo G."/>
            <person name="Jiang Y."/>
            <person name="Liu J."/>
            <person name="Wang Z."/>
            <person name="Sha Y."/>
            <person name="Zhang B."/>
            <person name="Wu H."/>
            <person name="Tang D."/>
            <person name="Shen Q."/>
            <person name="Xue P."/>
            <person name="Zou S."/>
            <person name="Wang X."/>
            <person name="Liu X."/>
            <person name="Wang F."/>
            <person name="Yang Y."/>
            <person name="An X."/>
            <person name="Dong Z."/>
            <person name="Zhang K."/>
            <person name="Zhang X."/>
            <person name="Luo M.C."/>
            <person name="Dvorak J."/>
            <person name="Tong Y."/>
            <person name="Wang J."/>
            <person name="Yang H."/>
            <person name="Li Z."/>
            <person name="Wang D."/>
            <person name="Zhang A."/>
            <person name="Wang J."/>
        </authorList>
    </citation>
    <scope>NUCLEOTIDE SEQUENCE</scope>
    <source>
        <strain evidence="2">cv. G1812</strain>
    </source>
</reference>
<dbReference type="EnsemblPlants" id="TuG1812G0400003804.01.T01">
    <property type="protein sequence ID" value="TuG1812G0400003804.01.T01.cds243633"/>
    <property type="gene ID" value="TuG1812G0400003804.01"/>
</dbReference>
<keyword evidence="2" id="KW-1185">Reference proteome</keyword>
<name>A0A8R7UAD1_TRIUA</name>
<reference evidence="1" key="2">
    <citation type="submission" date="2018-03" db="EMBL/GenBank/DDBJ databases">
        <title>The Triticum urartu genome reveals the dynamic nature of wheat genome evolution.</title>
        <authorList>
            <person name="Ling H."/>
            <person name="Ma B."/>
            <person name="Shi X."/>
            <person name="Liu H."/>
            <person name="Dong L."/>
            <person name="Sun H."/>
            <person name="Cao Y."/>
            <person name="Gao Q."/>
            <person name="Zheng S."/>
            <person name="Li Y."/>
            <person name="Yu Y."/>
            <person name="Du H."/>
            <person name="Qi M."/>
            <person name="Li Y."/>
            <person name="Yu H."/>
            <person name="Cui Y."/>
            <person name="Wang N."/>
            <person name="Chen C."/>
            <person name="Wu H."/>
            <person name="Zhao Y."/>
            <person name="Zhang J."/>
            <person name="Li Y."/>
            <person name="Zhou W."/>
            <person name="Zhang B."/>
            <person name="Hu W."/>
            <person name="Eijk M."/>
            <person name="Tang J."/>
            <person name="Witsenboer H."/>
            <person name="Zhao S."/>
            <person name="Li Z."/>
            <person name="Zhang A."/>
            <person name="Wang D."/>
            <person name="Liang C."/>
        </authorList>
    </citation>
    <scope>NUCLEOTIDE SEQUENCE [LARGE SCALE GENOMIC DNA]</scope>
    <source>
        <strain evidence="1">cv. G1812</strain>
    </source>
</reference>
<reference evidence="1" key="3">
    <citation type="submission" date="2022-06" db="UniProtKB">
        <authorList>
            <consortium name="EnsemblPlants"/>
        </authorList>
    </citation>
    <scope>IDENTIFICATION</scope>
</reference>
<dbReference type="AlphaFoldDB" id="A0A8R7UAD1"/>
<dbReference type="Gramene" id="TuG1812G0400003804.01.T01">
    <property type="protein sequence ID" value="TuG1812G0400003804.01.T01.cds243633"/>
    <property type="gene ID" value="TuG1812G0400003804.01"/>
</dbReference>
<sequence length="102" mass="11378">MRTIKLPAADFNFRGSGSSLYWCIQCFPLAGRKVLCVDQCGRTSLFDADAKQMDDIPYLDTPKCMPVSIFVPGADDRDESIYIMEGRPGLPVEKRQELTVNG</sequence>
<accession>A0A8R7UAD1</accession>